<proteinExistence type="predicted"/>
<comment type="caution">
    <text evidence="1">The sequence shown here is derived from an EMBL/GenBank/DDBJ whole genome shotgun (WGS) entry which is preliminary data.</text>
</comment>
<dbReference type="PANTHER" id="PTHR31635">
    <property type="entry name" value="REVERSE TRANSCRIPTASE DOMAIN-CONTAINING PROTEIN-RELATED"/>
    <property type="match status" value="1"/>
</dbReference>
<keyword evidence="2" id="KW-1185">Reference proteome</keyword>
<dbReference type="EMBL" id="JANPWB010000015">
    <property type="protein sequence ID" value="KAJ1093507.1"/>
    <property type="molecule type" value="Genomic_DNA"/>
</dbReference>
<evidence type="ECO:0000313" key="1">
    <source>
        <dbReference type="EMBL" id="KAJ1093507.1"/>
    </source>
</evidence>
<protein>
    <submittedName>
        <fullName evidence="1">Uncharacterized protein</fullName>
    </submittedName>
</protein>
<gene>
    <name evidence="1" type="ORF">NDU88_006607</name>
</gene>
<sequence length="169" mass="18573">MTGELITSQQASNADFHDYYQELYSKPTPLSQYCISGSLSGISFSRLTTSQLDTVEEPLQVAEIHAAISQIAQNKTPGMDGLPIEYNATFSTQTTQHRLAMFNEAWDSSGLPDSLCEALIVILPKPGRNPLDVKSYRPLSLLNLDCNILHKVLTHPGIEASYSENTAKV</sequence>
<name>A0AAV7LPN3_PLEWA</name>
<dbReference type="PANTHER" id="PTHR31635:SF196">
    <property type="entry name" value="REVERSE TRANSCRIPTASE DOMAIN-CONTAINING PROTEIN-RELATED"/>
    <property type="match status" value="1"/>
</dbReference>
<reference evidence="1" key="1">
    <citation type="journal article" date="2022" name="bioRxiv">
        <title>Sequencing and chromosome-scale assembly of the giantPleurodeles waltlgenome.</title>
        <authorList>
            <person name="Brown T."/>
            <person name="Elewa A."/>
            <person name="Iarovenko S."/>
            <person name="Subramanian E."/>
            <person name="Araus A.J."/>
            <person name="Petzold A."/>
            <person name="Susuki M."/>
            <person name="Suzuki K.-i.T."/>
            <person name="Hayashi T."/>
            <person name="Toyoda A."/>
            <person name="Oliveira C."/>
            <person name="Osipova E."/>
            <person name="Leigh N.D."/>
            <person name="Simon A."/>
            <person name="Yun M.H."/>
        </authorList>
    </citation>
    <scope>NUCLEOTIDE SEQUENCE</scope>
    <source>
        <strain evidence="1">20211129_DDA</strain>
        <tissue evidence="1">Liver</tissue>
    </source>
</reference>
<accession>A0AAV7LPN3</accession>
<organism evidence="1 2">
    <name type="scientific">Pleurodeles waltl</name>
    <name type="common">Iberian ribbed newt</name>
    <dbReference type="NCBI Taxonomy" id="8319"/>
    <lineage>
        <taxon>Eukaryota</taxon>
        <taxon>Metazoa</taxon>
        <taxon>Chordata</taxon>
        <taxon>Craniata</taxon>
        <taxon>Vertebrata</taxon>
        <taxon>Euteleostomi</taxon>
        <taxon>Amphibia</taxon>
        <taxon>Batrachia</taxon>
        <taxon>Caudata</taxon>
        <taxon>Salamandroidea</taxon>
        <taxon>Salamandridae</taxon>
        <taxon>Pleurodelinae</taxon>
        <taxon>Pleurodeles</taxon>
    </lineage>
</organism>
<dbReference type="AlphaFoldDB" id="A0AAV7LPN3"/>
<dbReference type="Proteomes" id="UP001066276">
    <property type="component" value="Chromosome 11"/>
</dbReference>
<evidence type="ECO:0000313" key="2">
    <source>
        <dbReference type="Proteomes" id="UP001066276"/>
    </source>
</evidence>